<dbReference type="eggNOG" id="ENOG5033D1S">
    <property type="taxonomic scope" value="Bacteria"/>
</dbReference>
<dbReference type="HOGENOM" id="CLU_816111_0_0_10"/>
<evidence type="ECO:0000313" key="1">
    <source>
        <dbReference type="EMBL" id="AFD07875.1"/>
    </source>
</evidence>
<dbReference type="OrthoDB" id="838474at2"/>
<dbReference type="PROSITE" id="PS51257">
    <property type="entry name" value="PROKAR_LIPOPROTEIN"/>
    <property type="match status" value="1"/>
</dbReference>
<evidence type="ECO:0008006" key="3">
    <source>
        <dbReference type="Google" id="ProtNLM"/>
    </source>
</evidence>
<dbReference type="KEGG" id="scn:Solca_2850"/>
<accession>H8KS87</accession>
<protein>
    <recommendedName>
        <fullName evidence="3">Lipoprotein</fullName>
    </recommendedName>
</protein>
<dbReference type="EMBL" id="CP003349">
    <property type="protein sequence ID" value="AFD07875.1"/>
    <property type="molecule type" value="Genomic_DNA"/>
</dbReference>
<gene>
    <name evidence="1" type="ordered locus">Solca_2850</name>
</gene>
<sequence length="340" mass="39124">MKYLQIASIILLFVISACSSKNEKASAAKNNAIEEKFPIDYIRKVSMERRKYYNLDSLDAQTLTPIDSSFFKKWFDKRTVDNDNSNPIKFDLFSRYYFFDFKDAGKTVLFSIIWMDETGYNLFYNITYNKSSEQLERVDLIAVNGGDGGQSVSNYLNFNVLGDGLNLTTVISDEYSRNDHNYVIQVDSVLTKIELLQPKVSYSTNDSKRVKEWRVTDSSGNTIRIGSFSTLPPEIDGCSCVFSIDTNDFKNNRFIYVNNYEQTSYMKVNGSLVKFTQVDVKENDDNSLIEYYKSDNFEMIIKGKDEGRNSDETWLKRGRIIIKNKKGSTILLNFYGECGC</sequence>
<name>H8KS87_SOLCM</name>
<reference evidence="1" key="1">
    <citation type="submission" date="2012-02" db="EMBL/GenBank/DDBJ databases">
        <title>The complete genome of Solitalea canadensis DSM 3403.</title>
        <authorList>
            <consortium name="US DOE Joint Genome Institute (JGI-PGF)"/>
            <person name="Lucas S."/>
            <person name="Copeland A."/>
            <person name="Lapidus A."/>
            <person name="Glavina del Rio T."/>
            <person name="Dalin E."/>
            <person name="Tice H."/>
            <person name="Bruce D."/>
            <person name="Goodwin L."/>
            <person name="Pitluck S."/>
            <person name="Peters L."/>
            <person name="Ovchinnikova G."/>
            <person name="Lu M."/>
            <person name="Kyrpides N."/>
            <person name="Mavromatis K."/>
            <person name="Ivanova N."/>
            <person name="Brettin T."/>
            <person name="Detter J.C."/>
            <person name="Han C."/>
            <person name="Larimer F."/>
            <person name="Land M."/>
            <person name="Hauser L."/>
            <person name="Markowitz V."/>
            <person name="Cheng J.-F."/>
            <person name="Hugenholtz P."/>
            <person name="Woyke T."/>
            <person name="Wu D."/>
            <person name="Spring S."/>
            <person name="Schroeder M."/>
            <person name="Kopitz M."/>
            <person name="Brambilla E."/>
            <person name="Klenk H.-P."/>
            <person name="Eisen J.A."/>
        </authorList>
    </citation>
    <scope>NUCLEOTIDE SEQUENCE</scope>
    <source>
        <strain evidence="1">DSM 3403</strain>
    </source>
</reference>
<proteinExistence type="predicted"/>
<dbReference type="Proteomes" id="UP000007590">
    <property type="component" value="Chromosome"/>
</dbReference>
<keyword evidence="2" id="KW-1185">Reference proteome</keyword>
<dbReference type="RefSeq" id="WP_014681102.1">
    <property type="nucleotide sequence ID" value="NC_017770.1"/>
</dbReference>
<organism evidence="1 2">
    <name type="scientific">Solitalea canadensis (strain ATCC 29591 / DSM 3403 / JCM 21819 / LMG 8368 / NBRC 15130 / NCIMB 12057 / USAM 9D)</name>
    <name type="common">Flexibacter canadensis</name>
    <dbReference type="NCBI Taxonomy" id="929556"/>
    <lineage>
        <taxon>Bacteria</taxon>
        <taxon>Pseudomonadati</taxon>
        <taxon>Bacteroidota</taxon>
        <taxon>Sphingobacteriia</taxon>
        <taxon>Sphingobacteriales</taxon>
        <taxon>Sphingobacteriaceae</taxon>
        <taxon>Solitalea</taxon>
    </lineage>
</organism>
<evidence type="ECO:0000313" key="2">
    <source>
        <dbReference type="Proteomes" id="UP000007590"/>
    </source>
</evidence>
<dbReference type="AlphaFoldDB" id="H8KS87"/>